<dbReference type="Proteomes" id="UP000838756">
    <property type="component" value="Unassembled WGS sequence"/>
</dbReference>
<dbReference type="EMBL" id="CAKXAJ010019239">
    <property type="protein sequence ID" value="CAH2218214.1"/>
    <property type="molecule type" value="Genomic_DNA"/>
</dbReference>
<gene>
    <name evidence="1" type="primary">jg2566</name>
    <name evidence="1" type="ORF">PAEG_LOCUS6061</name>
</gene>
<comment type="caution">
    <text evidence="1">The sequence shown here is derived from an EMBL/GenBank/DDBJ whole genome shotgun (WGS) entry which is preliminary data.</text>
</comment>
<reference evidence="1" key="1">
    <citation type="submission" date="2022-03" db="EMBL/GenBank/DDBJ databases">
        <authorList>
            <person name="Lindestad O."/>
        </authorList>
    </citation>
    <scope>NUCLEOTIDE SEQUENCE</scope>
</reference>
<name>A0A8S4QTR2_9NEOP</name>
<organism evidence="1 2">
    <name type="scientific">Pararge aegeria aegeria</name>
    <dbReference type="NCBI Taxonomy" id="348720"/>
    <lineage>
        <taxon>Eukaryota</taxon>
        <taxon>Metazoa</taxon>
        <taxon>Ecdysozoa</taxon>
        <taxon>Arthropoda</taxon>
        <taxon>Hexapoda</taxon>
        <taxon>Insecta</taxon>
        <taxon>Pterygota</taxon>
        <taxon>Neoptera</taxon>
        <taxon>Endopterygota</taxon>
        <taxon>Lepidoptera</taxon>
        <taxon>Glossata</taxon>
        <taxon>Ditrysia</taxon>
        <taxon>Papilionoidea</taxon>
        <taxon>Nymphalidae</taxon>
        <taxon>Satyrinae</taxon>
        <taxon>Satyrini</taxon>
        <taxon>Parargina</taxon>
        <taxon>Pararge</taxon>
    </lineage>
</organism>
<keyword evidence="2" id="KW-1185">Reference proteome</keyword>
<proteinExistence type="predicted"/>
<protein>
    <submittedName>
        <fullName evidence="1">Jg2566 protein</fullName>
    </submittedName>
</protein>
<dbReference type="InterPro" id="IPR029006">
    <property type="entry name" value="ADF-H/Gelsolin-like_dom_sf"/>
</dbReference>
<evidence type="ECO:0000313" key="1">
    <source>
        <dbReference type="EMBL" id="CAH2218214.1"/>
    </source>
</evidence>
<accession>A0A8S4QTR2</accession>
<dbReference type="OrthoDB" id="6375767at2759"/>
<dbReference type="AlphaFoldDB" id="A0A8S4QTR2"/>
<dbReference type="SUPFAM" id="SSF55753">
    <property type="entry name" value="Actin depolymerizing proteins"/>
    <property type="match status" value="1"/>
</dbReference>
<evidence type="ECO:0000313" key="2">
    <source>
        <dbReference type="Proteomes" id="UP000838756"/>
    </source>
</evidence>
<sequence>EKAEAMKKAQHYLEANNYPSWVHISKVVEEAEPTAFKQHFQDWN</sequence>
<dbReference type="Gene3D" id="3.40.20.10">
    <property type="entry name" value="Severin"/>
    <property type="match status" value="1"/>
</dbReference>
<feature type="non-terminal residue" evidence="1">
    <location>
        <position position="1"/>
    </location>
</feature>